<evidence type="ECO:0000256" key="6">
    <source>
        <dbReference type="ARBA" id="ARBA00023277"/>
    </source>
</evidence>
<comment type="pathway">
    <text evidence="8">Amino-sugar metabolism; N-acetylneuraminate degradation; D-fructose 6-phosphate from N-acetylneuraminate: step 4/5.</text>
</comment>
<dbReference type="RefSeq" id="WP_188881913.1">
    <property type="nucleotide sequence ID" value="NZ_BMOY01000017.1"/>
</dbReference>
<evidence type="ECO:0000256" key="12">
    <source>
        <dbReference type="PIRSR" id="PIRSR038994-3"/>
    </source>
</evidence>
<dbReference type="AlphaFoldDB" id="A0A917K9H2"/>
<evidence type="ECO:0000256" key="4">
    <source>
        <dbReference type="ARBA" id="ARBA00022723"/>
    </source>
</evidence>
<dbReference type="Pfam" id="PF01979">
    <property type="entry name" value="Amidohydro_1"/>
    <property type="match status" value="1"/>
</dbReference>
<comment type="catalytic activity">
    <reaction evidence="7">
        <text>N-acetyl-D-glucosamine 6-phosphate + H2O = D-glucosamine 6-phosphate + acetate</text>
        <dbReference type="Rhea" id="RHEA:22936"/>
        <dbReference type="ChEBI" id="CHEBI:15377"/>
        <dbReference type="ChEBI" id="CHEBI:30089"/>
        <dbReference type="ChEBI" id="CHEBI:57513"/>
        <dbReference type="ChEBI" id="CHEBI:58725"/>
        <dbReference type="EC" id="3.5.1.25"/>
    </reaction>
</comment>
<evidence type="ECO:0000256" key="9">
    <source>
        <dbReference type="PIRNR" id="PIRNR038994"/>
    </source>
</evidence>
<feature type="binding site" evidence="12">
    <location>
        <position position="197"/>
    </location>
    <ligand>
        <name>Zn(2+)</name>
        <dbReference type="ChEBI" id="CHEBI:29105"/>
    </ligand>
</feature>
<comment type="cofactor">
    <cofactor evidence="12">
        <name>a divalent metal cation</name>
        <dbReference type="ChEBI" id="CHEBI:60240"/>
    </cofactor>
    <text evidence="12">Binds 1 divalent metal cation per subunit.</text>
</comment>
<dbReference type="InterPro" id="IPR006680">
    <property type="entry name" value="Amidohydro-rel"/>
</dbReference>
<feature type="binding site" evidence="11">
    <location>
        <begin position="309"/>
        <end position="311"/>
    </location>
    <ligand>
        <name>substrate</name>
    </ligand>
</feature>
<evidence type="ECO:0000256" key="2">
    <source>
        <dbReference type="ARBA" id="ARBA00011899"/>
    </source>
</evidence>
<feature type="binding site" evidence="12">
    <location>
        <position position="131"/>
    </location>
    <ligand>
        <name>Zn(2+)</name>
        <dbReference type="ChEBI" id="CHEBI:29105"/>
    </ligand>
</feature>
<feature type="domain" description="Amidohydrolase-related" evidence="13">
    <location>
        <begin position="48"/>
        <end position="368"/>
    </location>
</feature>
<evidence type="ECO:0000256" key="3">
    <source>
        <dbReference type="ARBA" id="ARBA00018029"/>
    </source>
</evidence>
<evidence type="ECO:0000256" key="7">
    <source>
        <dbReference type="ARBA" id="ARBA00047647"/>
    </source>
</evidence>
<dbReference type="FunFam" id="3.20.20.140:FF:000004">
    <property type="entry name" value="N-acetylglucosamine-6-phosphate deacetylase"/>
    <property type="match status" value="1"/>
</dbReference>
<sequence length="380" mass="39789">MAVRVLQGDVITPDGVMEDGLVVIEDGVIQEVAPAGAYAPTDVFADSYLAPGFIDLHIHGMAGADVMDGSVASLERIAKRLWAHGVTGFLPTTVTHSLEVTKRALAAVCAYMEQQTANPVGQARVLGVHLEGPWIHPKAKGAQNEAYIRLPDVRVAAEVLAAAGGQVRIVSMAPEVDGALPVIRWLVEQGVTVSIAHTTATYEQAEAAIAAGAAHVTHCFNAMTGLHHRQPGVVGAALLADGVYAELIADGFHVHPAAMQLLIRVKGRDGVMLVSDAIMAADMPDGEYQLGDLPVTVRDGRATLADGTLAGSTLTLDQAVRNLVARCGVPLWDAVYMAATTPARAIGLGHCKGRIAPGYDADLVVLDRGLRPRATWLAGV</sequence>
<evidence type="ECO:0000313" key="14">
    <source>
        <dbReference type="EMBL" id="GGJ05264.1"/>
    </source>
</evidence>
<organism evidence="14 15">
    <name type="scientific">Alicyclobacillus cellulosilyticus</name>
    <dbReference type="NCBI Taxonomy" id="1003997"/>
    <lineage>
        <taxon>Bacteria</taxon>
        <taxon>Bacillati</taxon>
        <taxon>Bacillota</taxon>
        <taxon>Bacilli</taxon>
        <taxon>Bacillales</taxon>
        <taxon>Alicyclobacillaceae</taxon>
        <taxon>Alicyclobacillus</taxon>
    </lineage>
</organism>
<comment type="similarity">
    <text evidence="1 9">Belongs to the metallo-dependent hydrolases superfamily. NagA family.</text>
</comment>
<dbReference type="SUPFAM" id="SSF51338">
    <property type="entry name" value="Composite domain of metallo-dependent hydrolases"/>
    <property type="match status" value="1"/>
</dbReference>
<keyword evidence="15" id="KW-1185">Reference proteome</keyword>
<dbReference type="Gene3D" id="2.30.40.10">
    <property type="entry name" value="Urease, subunit C, domain 1"/>
    <property type="match status" value="1"/>
</dbReference>
<dbReference type="PIRSF" id="PIRSF038994">
    <property type="entry name" value="NagA"/>
    <property type="match status" value="1"/>
</dbReference>
<feature type="active site" description="Proton donor/acceptor" evidence="10">
    <location>
        <position position="276"/>
    </location>
</feature>
<feature type="binding site" evidence="11">
    <location>
        <position position="142"/>
    </location>
    <ligand>
        <name>substrate</name>
    </ligand>
</feature>
<dbReference type="NCBIfam" id="TIGR00221">
    <property type="entry name" value="nagA"/>
    <property type="match status" value="1"/>
</dbReference>
<dbReference type="CDD" id="cd00854">
    <property type="entry name" value="NagA"/>
    <property type="match status" value="1"/>
</dbReference>
<comment type="caution">
    <text evidence="14">The sequence shown here is derived from an EMBL/GenBank/DDBJ whole genome shotgun (WGS) entry which is preliminary data.</text>
</comment>
<protein>
    <recommendedName>
        <fullName evidence="3">N-acetylglucosamine-6-phosphate deacetylase</fullName>
        <ecNumber evidence="2">3.5.1.25</ecNumber>
    </recommendedName>
</protein>
<evidence type="ECO:0000256" key="5">
    <source>
        <dbReference type="ARBA" id="ARBA00022801"/>
    </source>
</evidence>
<dbReference type="GO" id="GO:0046872">
    <property type="term" value="F:metal ion binding"/>
    <property type="evidence" value="ECO:0007669"/>
    <property type="project" value="UniProtKB-KW"/>
</dbReference>
<keyword evidence="5 9" id="KW-0378">Hydrolase</keyword>
<evidence type="ECO:0000313" key="15">
    <source>
        <dbReference type="Proteomes" id="UP000637695"/>
    </source>
</evidence>
<dbReference type="InterPro" id="IPR011059">
    <property type="entry name" value="Metal-dep_hydrolase_composite"/>
</dbReference>
<feature type="binding site" evidence="12">
    <location>
        <position position="218"/>
    </location>
    <ligand>
        <name>Zn(2+)</name>
        <dbReference type="ChEBI" id="CHEBI:29105"/>
    </ligand>
</feature>
<keyword evidence="6 9" id="KW-0119">Carbohydrate metabolism</keyword>
<dbReference type="SUPFAM" id="SSF51556">
    <property type="entry name" value="Metallo-dependent hydrolases"/>
    <property type="match status" value="1"/>
</dbReference>
<proteinExistence type="inferred from homology"/>
<gene>
    <name evidence="14" type="ORF">GCM10010885_12960</name>
</gene>
<name>A0A917K9H2_9BACL</name>
<evidence type="ECO:0000256" key="1">
    <source>
        <dbReference type="ARBA" id="ARBA00010716"/>
    </source>
</evidence>
<dbReference type="EC" id="3.5.1.25" evidence="2"/>
<evidence type="ECO:0000259" key="13">
    <source>
        <dbReference type="Pfam" id="PF01979"/>
    </source>
</evidence>
<feature type="binding site" evidence="11">
    <location>
        <position position="253"/>
    </location>
    <ligand>
        <name>substrate</name>
    </ligand>
</feature>
<dbReference type="Proteomes" id="UP000637695">
    <property type="component" value="Unassembled WGS sequence"/>
</dbReference>
<reference evidence="14" key="2">
    <citation type="submission" date="2020-09" db="EMBL/GenBank/DDBJ databases">
        <authorList>
            <person name="Sun Q."/>
            <person name="Ohkuma M."/>
        </authorList>
    </citation>
    <scope>NUCLEOTIDE SEQUENCE</scope>
    <source>
        <strain evidence="14">JCM 18487</strain>
    </source>
</reference>
<dbReference type="GO" id="GO:0008448">
    <property type="term" value="F:N-acetylglucosamine-6-phosphate deacetylase activity"/>
    <property type="evidence" value="ECO:0007669"/>
    <property type="project" value="UniProtKB-EC"/>
</dbReference>
<dbReference type="InterPro" id="IPR032466">
    <property type="entry name" value="Metal_Hydrolase"/>
</dbReference>
<reference evidence="14" key="1">
    <citation type="journal article" date="2014" name="Int. J. Syst. Evol. Microbiol.">
        <title>Complete genome sequence of Corynebacterium casei LMG S-19264T (=DSM 44701T), isolated from a smear-ripened cheese.</title>
        <authorList>
            <consortium name="US DOE Joint Genome Institute (JGI-PGF)"/>
            <person name="Walter F."/>
            <person name="Albersmeier A."/>
            <person name="Kalinowski J."/>
            <person name="Ruckert C."/>
        </authorList>
    </citation>
    <scope>NUCLEOTIDE SEQUENCE</scope>
    <source>
        <strain evidence="14">JCM 18487</strain>
    </source>
</reference>
<evidence type="ECO:0000256" key="10">
    <source>
        <dbReference type="PIRSR" id="PIRSR038994-1"/>
    </source>
</evidence>
<dbReference type="PANTHER" id="PTHR11113">
    <property type="entry name" value="N-ACETYLGLUCOSAMINE-6-PHOSPHATE DEACETYLASE"/>
    <property type="match status" value="1"/>
</dbReference>
<evidence type="ECO:0000256" key="8">
    <source>
        <dbReference type="ARBA" id="ARBA00060590"/>
    </source>
</evidence>
<keyword evidence="4 12" id="KW-0479">Metal-binding</keyword>
<dbReference type="PANTHER" id="PTHR11113:SF14">
    <property type="entry name" value="N-ACETYLGLUCOSAMINE-6-PHOSPHATE DEACETYLASE"/>
    <property type="match status" value="1"/>
</dbReference>
<dbReference type="InterPro" id="IPR003764">
    <property type="entry name" value="GlcNAc_6-P_deAcase"/>
</dbReference>
<feature type="binding site" evidence="11">
    <location>
        <position position="229"/>
    </location>
    <ligand>
        <name>substrate</name>
    </ligand>
</feature>
<feature type="binding site" evidence="11">
    <location>
        <begin position="221"/>
        <end position="222"/>
    </location>
    <ligand>
        <name>substrate</name>
    </ligand>
</feature>
<evidence type="ECO:0000256" key="11">
    <source>
        <dbReference type="PIRSR" id="PIRSR038994-2"/>
    </source>
</evidence>
<dbReference type="Gene3D" id="3.20.20.140">
    <property type="entry name" value="Metal-dependent hydrolases"/>
    <property type="match status" value="1"/>
</dbReference>
<dbReference type="GO" id="GO:0006046">
    <property type="term" value="P:N-acetylglucosamine catabolic process"/>
    <property type="evidence" value="ECO:0007669"/>
    <property type="project" value="TreeGrafter"/>
</dbReference>
<accession>A0A917K9H2</accession>
<dbReference type="EMBL" id="BMOY01000017">
    <property type="protein sequence ID" value="GGJ05264.1"/>
    <property type="molecule type" value="Genomic_DNA"/>
</dbReference>